<feature type="domain" description="Cytochrome c" evidence="9">
    <location>
        <begin position="87"/>
        <end position="223"/>
    </location>
</feature>
<evidence type="ECO:0000313" key="10">
    <source>
        <dbReference type="EMBL" id="RJG17250.1"/>
    </source>
</evidence>
<dbReference type="GO" id="GO:0004130">
    <property type="term" value="F:cytochrome-c peroxidase activity"/>
    <property type="evidence" value="ECO:0007669"/>
    <property type="project" value="TreeGrafter"/>
</dbReference>
<organism evidence="10 11">
    <name type="scientific">Alcanivorax profundi</name>
    <dbReference type="NCBI Taxonomy" id="2338368"/>
    <lineage>
        <taxon>Bacteria</taxon>
        <taxon>Pseudomonadati</taxon>
        <taxon>Pseudomonadota</taxon>
        <taxon>Gammaproteobacteria</taxon>
        <taxon>Oceanospirillales</taxon>
        <taxon>Alcanivoracaceae</taxon>
        <taxon>Alcanivorax</taxon>
    </lineage>
</organism>
<feature type="domain" description="Cytochrome c" evidence="9">
    <location>
        <begin position="323"/>
        <end position="492"/>
    </location>
</feature>
<dbReference type="SUPFAM" id="SSF46626">
    <property type="entry name" value="Cytochrome c"/>
    <property type="match status" value="2"/>
</dbReference>
<keyword evidence="2 7" id="KW-0349">Heme</keyword>
<keyword evidence="4" id="KW-0732">Signal</keyword>
<dbReference type="SUPFAM" id="SSF69318">
    <property type="entry name" value="Integrin alpha N-terminal domain"/>
    <property type="match status" value="1"/>
</dbReference>
<keyword evidence="11" id="KW-1185">Reference proteome</keyword>
<dbReference type="OrthoDB" id="100785at2"/>
<dbReference type="InterPro" id="IPR011519">
    <property type="entry name" value="UnbV_ASPIC"/>
</dbReference>
<dbReference type="GO" id="GO:0009055">
    <property type="term" value="F:electron transfer activity"/>
    <property type="evidence" value="ECO:0007669"/>
    <property type="project" value="InterPro"/>
</dbReference>
<evidence type="ECO:0000256" key="6">
    <source>
        <dbReference type="ARBA" id="ARBA00023004"/>
    </source>
</evidence>
<dbReference type="InterPro" id="IPR028994">
    <property type="entry name" value="Integrin_alpha_N"/>
</dbReference>
<dbReference type="InterPro" id="IPR004852">
    <property type="entry name" value="Di-haem_cyt_c_peroxidsae"/>
</dbReference>
<dbReference type="Pfam" id="PF07593">
    <property type="entry name" value="UnbV_ASPIC"/>
    <property type="match status" value="1"/>
</dbReference>
<dbReference type="Gene3D" id="1.10.760.10">
    <property type="entry name" value="Cytochrome c-like domain"/>
    <property type="match status" value="2"/>
</dbReference>
<evidence type="ECO:0000256" key="4">
    <source>
        <dbReference type="ARBA" id="ARBA00022729"/>
    </source>
</evidence>
<keyword evidence="5" id="KW-0560">Oxidoreductase</keyword>
<evidence type="ECO:0000256" key="8">
    <source>
        <dbReference type="SAM" id="MobiDB-lite"/>
    </source>
</evidence>
<dbReference type="InterPro" id="IPR036909">
    <property type="entry name" value="Cyt_c-like_dom_sf"/>
</dbReference>
<name>A0A418XWQ3_9GAMM</name>
<keyword evidence="6 7" id="KW-0408">Iron</keyword>
<sequence length="1124" mass="121614">MTHGILCLARRYRVLLLVWLIIHVAACGGGGSSGGSGSGSGSTPPGDPQPSEPTLDEWLRAAIVEQGLTGDPATPRQLTQVTPDQDSLVKLGQLLFFSHTLSGDLSVSCATCHQPDLGGGDALSIGIGVAPTDPATVGPARRLNVSKDLDPAADGMPNMHRNSQTVFNSALFDRSMTFDGRVFVLESQTIPGGRGQSIRTPESGNLTDGSEADGLLEVFSKFPLTNHNEMRGYLFSALSQEGYREHLVARLRGEVDVSLLSAQAGDNWLQLFISAFDAPSANAADIITLANLQRALAAYMKSMIFIESPWKRYVEGNEAAISVTAKQGARLFFASSQEGGLGCVSCHSGDFFTNEKFYNVGFPQIGRGFMRAERDDIGRWNSTRREEDRYAFRVPSLLNIGVSMPYGHAGTFDSLDELLRYHANPRSGLANYDFSLQQLSQFVGLPGYDYALGHSQSVQSASSFSIGEALLPGRDLSQQEVTRLSSFLQTLTDDCVKNPVCRSQWTPDMAEDPDGNLLVVNVNPTVTDEGPTDPDPNEGDPPTDPSDYPKTVALEFTSSARATFAELGDCDATPSLLSLNTGIPSFVSSGLLAGLYWAPGVPKHPHGYAAQTWDLENLLTLEPTMIAGGVSAAYLDDDCWLDLAYSGGDLSGMVFYRNRGQQLGFDAQDMLDEDPGGQFTGIAFADLNGDYRREMLFGNLKQKNLPIYSSNDSGSYYQVAALSLSRHTYGMSFADTNHDGYPELFLAHWLPGNVLTAPVFWRNNAGVEIEHFDQESGLYDGAISQAWNFSPQFADVDSDGETDLLLASDFGTSVVMQGEAGGTFTNITDRNTISDENGMGSALGDYDNDGDLDWFVTSIFDPNGEAEANWGVTGNRLYRNESSPAGIAFANVTENAGIADGSWGWGACFADFNNDGFLDIFHVNGFGSIPADAVTSEKAQDLRTRYQEIAQEYFGALPRLFINQGDGTFVDQAPQWGLLLPSDGRGITCFDYDRDGDIDVALLDHSKGLQFFSNQTGHGISKRFLSVRLVGEAPNTEALGAKVQVSANVGGEFGMQTQTRFAMANTNFNGQNPPDMHFGMGSAMSADLTVSWPSGERWACDDMNTNRFWIFDQRSRPASCTVVP</sequence>
<protein>
    <recommendedName>
        <fullName evidence="9">Cytochrome c domain-containing protein</fullName>
    </recommendedName>
</protein>
<accession>A0A418XWQ3</accession>
<dbReference type="GO" id="GO:0030313">
    <property type="term" value="C:cell envelope"/>
    <property type="evidence" value="ECO:0007669"/>
    <property type="project" value="UniProtKB-SubCell"/>
</dbReference>
<evidence type="ECO:0000256" key="1">
    <source>
        <dbReference type="ARBA" id="ARBA00004196"/>
    </source>
</evidence>
<comment type="subcellular location">
    <subcellularLocation>
        <location evidence="1">Cell envelope</location>
    </subcellularLocation>
</comment>
<dbReference type="AlphaFoldDB" id="A0A418XWQ3"/>
<dbReference type="Gene3D" id="2.130.10.130">
    <property type="entry name" value="Integrin alpha, N-terminal"/>
    <property type="match status" value="1"/>
</dbReference>
<dbReference type="EMBL" id="QYYA01000003">
    <property type="protein sequence ID" value="RJG17250.1"/>
    <property type="molecule type" value="Genomic_DNA"/>
</dbReference>
<evidence type="ECO:0000256" key="3">
    <source>
        <dbReference type="ARBA" id="ARBA00022723"/>
    </source>
</evidence>
<dbReference type="InterPro" id="IPR009056">
    <property type="entry name" value="Cyt_c-like_dom"/>
</dbReference>
<evidence type="ECO:0000259" key="9">
    <source>
        <dbReference type="PROSITE" id="PS51007"/>
    </source>
</evidence>
<feature type="region of interest" description="Disordered" evidence="8">
    <location>
        <begin position="521"/>
        <end position="549"/>
    </location>
</feature>
<comment type="caution">
    <text evidence="10">The sequence shown here is derived from an EMBL/GenBank/DDBJ whole genome shotgun (WGS) entry which is preliminary data.</text>
</comment>
<dbReference type="RefSeq" id="WP_119918110.1">
    <property type="nucleotide sequence ID" value="NZ_QYYA01000003.1"/>
</dbReference>
<evidence type="ECO:0000256" key="7">
    <source>
        <dbReference type="PROSITE-ProRule" id="PRU00433"/>
    </source>
</evidence>
<dbReference type="PROSITE" id="PS51007">
    <property type="entry name" value="CYTC"/>
    <property type="match status" value="2"/>
</dbReference>
<evidence type="ECO:0000256" key="5">
    <source>
        <dbReference type="ARBA" id="ARBA00023002"/>
    </source>
</evidence>
<keyword evidence="3 7" id="KW-0479">Metal-binding</keyword>
<proteinExistence type="predicted"/>
<reference evidence="10 11" key="1">
    <citation type="submission" date="2018-09" db="EMBL/GenBank/DDBJ databases">
        <title>Alcanivorax profundi sp. nov., isolated from 1000 m-depth seawater of the Mariana Trench.</title>
        <authorList>
            <person name="Liu J."/>
        </authorList>
    </citation>
    <scope>NUCLEOTIDE SEQUENCE [LARGE SCALE GENOMIC DNA]</scope>
    <source>
        <strain evidence="10 11">MTEO17</strain>
    </source>
</reference>
<gene>
    <name evidence="10" type="ORF">D4A39_10985</name>
</gene>
<evidence type="ECO:0000256" key="2">
    <source>
        <dbReference type="ARBA" id="ARBA00022617"/>
    </source>
</evidence>
<dbReference type="InterPro" id="IPR051395">
    <property type="entry name" value="Cytochrome_c_Peroxidase/MauG"/>
</dbReference>
<dbReference type="Proteomes" id="UP000283734">
    <property type="component" value="Unassembled WGS sequence"/>
</dbReference>
<dbReference type="Pfam" id="PF03150">
    <property type="entry name" value="CCP_MauG"/>
    <property type="match status" value="1"/>
</dbReference>
<dbReference type="PANTHER" id="PTHR30600">
    <property type="entry name" value="CYTOCHROME C PEROXIDASE-RELATED"/>
    <property type="match status" value="1"/>
</dbReference>
<dbReference type="GO" id="GO:0046872">
    <property type="term" value="F:metal ion binding"/>
    <property type="evidence" value="ECO:0007669"/>
    <property type="project" value="UniProtKB-KW"/>
</dbReference>
<dbReference type="InterPro" id="IPR013517">
    <property type="entry name" value="FG-GAP"/>
</dbReference>
<evidence type="ECO:0000313" key="11">
    <source>
        <dbReference type="Proteomes" id="UP000283734"/>
    </source>
</evidence>
<dbReference type="GO" id="GO:0020037">
    <property type="term" value="F:heme binding"/>
    <property type="evidence" value="ECO:0007669"/>
    <property type="project" value="InterPro"/>
</dbReference>
<feature type="region of interest" description="Disordered" evidence="8">
    <location>
        <begin position="32"/>
        <end position="54"/>
    </location>
</feature>
<dbReference type="Pfam" id="PF13517">
    <property type="entry name" value="FG-GAP_3"/>
    <property type="match status" value="1"/>
</dbReference>